<dbReference type="GO" id="GO:0005524">
    <property type="term" value="F:ATP binding"/>
    <property type="evidence" value="ECO:0007669"/>
    <property type="project" value="UniProtKB-UniRule"/>
</dbReference>
<dbReference type="GO" id="GO:0009229">
    <property type="term" value="P:thiamine diphosphate biosynthetic process"/>
    <property type="evidence" value="ECO:0007669"/>
    <property type="project" value="UniProtKB-UniRule"/>
</dbReference>
<dbReference type="UniPathway" id="UPA00060">
    <property type="reaction ID" value="UER00139"/>
</dbReference>
<feature type="binding site" evidence="11">
    <location>
        <position position="188"/>
    </location>
    <ligand>
        <name>substrate</name>
    </ligand>
</feature>
<evidence type="ECO:0000256" key="6">
    <source>
        <dbReference type="ARBA" id="ARBA00022741"/>
    </source>
</evidence>
<evidence type="ECO:0000256" key="4">
    <source>
        <dbReference type="ARBA" id="ARBA00022679"/>
    </source>
</evidence>
<evidence type="ECO:0000256" key="3">
    <source>
        <dbReference type="ARBA" id="ARBA00004868"/>
    </source>
</evidence>
<dbReference type="PRINTS" id="PR01099">
    <property type="entry name" value="HYETHTZKNASE"/>
</dbReference>
<dbReference type="GO" id="GO:0004417">
    <property type="term" value="F:hydroxyethylthiazole kinase activity"/>
    <property type="evidence" value="ECO:0007669"/>
    <property type="project" value="UniProtKB-UniRule"/>
</dbReference>
<dbReference type="Pfam" id="PF02110">
    <property type="entry name" value="HK"/>
    <property type="match status" value="1"/>
</dbReference>
<feature type="binding site" evidence="11">
    <location>
        <position position="113"/>
    </location>
    <ligand>
        <name>ATP</name>
        <dbReference type="ChEBI" id="CHEBI:30616"/>
    </ligand>
</feature>
<keyword evidence="10 11" id="KW-0784">Thiamine biosynthesis</keyword>
<dbReference type="RefSeq" id="WP_006599485.1">
    <property type="nucleotide sequence ID" value="NZ_GL622359.1"/>
</dbReference>
<dbReference type="GO" id="GO:0009228">
    <property type="term" value="P:thiamine biosynthetic process"/>
    <property type="evidence" value="ECO:0007669"/>
    <property type="project" value="UniProtKB-KW"/>
</dbReference>
<dbReference type="GO" id="GO:0000287">
    <property type="term" value="F:magnesium ion binding"/>
    <property type="evidence" value="ECO:0007669"/>
    <property type="project" value="UniProtKB-UniRule"/>
</dbReference>
<dbReference type="InterPro" id="IPR000417">
    <property type="entry name" value="Hyethyz_kinase"/>
</dbReference>
<evidence type="ECO:0000313" key="12">
    <source>
        <dbReference type="EMBL" id="EFV00898.1"/>
    </source>
</evidence>
<proteinExistence type="inferred from homology"/>
<evidence type="ECO:0000256" key="11">
    <source>
        <dbReference type="HAMAP-Rule" id="MF_00228"/>
    </source>
</evidence>
<dbReference type="EMBL" id="AEQN01000026">
    <property type="protein sequence ID" value="EFV00898.1"/>
    <property type="molecule type" value="Genomic_DNA"/>
</dbReference>
<keyword evidence="9 11" id="KW-0460">Magnesium</keyword>
<comment type="similarity">
    <text evidence="11">Belongs to the Thz kinase family.</text>
</comment>
<evidence type="ECO:0000256" key="8">
    <source>
        <dbReference type="ARBA" id="ARBA00022840"/>
    </source>
</evidence>
<protein>
    <recommendedName>
        <fullName evidence="11">Hydroxyethylthiazole kinase</fullName>
        <ecNumber evidence="11">2.7.1.50</ecNumber>
    </recommendedName>
    <alternativeName>
        <fullName evidence="11">4-methyl-5-beta-hydroxyethylthiazole kinase</fullName>
        <shortName evidence="11">TH kinase</shortName>
        <shortName evidence="11">Thz kinase</shortName>
    </alternativeName>
</protein>
<evidence type="ECO:0000256" key="2">
    <source>
        <dbReference type="ARBA" id="ARBA00001946"/>
    </source>
</evidence>
<comment type="catalytic activity">
    <reaction evidence="1 11">
        <text>5-(2-hydroxyethyl)-4-methylthiazole + ATP = 4-methyl-5-(2-phosphooxyethyl)-thiazole + ADP + H(+)</text>
        <dbReference type="Rhea" id="RHEA:24212"/>
        <dbReference type="ChEBI" id="CHEBI:15378"/>
        <dbReference type="ChEBI" id="CHEBI:17957"/>
        <dbReference type="ChEBI" id="CHEBI:30616"/>
        <dbReference type="ChEBI" id="CHEBI:58296"/>
        <dbReference type="ChEBI" id="CHEBI:456216"/>
        <dbReference type="EC" id="2.7.1.50"/>
    </reaction>
</comment>
<organism evidence="12 13">
    <name type="scientific">Pseudoramibacter alactolyticus ATCC 23263</name>
    <dbReference type="NCBI Taxonomy" id="887929"/>
    <lineage>
        <taxon>Bacteria</taxon>
        <taxon>Bacillati</taxon>
        <taxon>Bacillota</taxon>
        <taxon>Clostridia</taxon>
        <taxon>Eubacteriales</taxon>
        <taxon>Eubacteriaceae</taxon>
        <taxon>Pseudoramibacter</taxon>
    </lineage>
</organism>
<dbReference type="EC" id="2.7.1.50" evidence="11"/>
<reference evidence="12 13" key="1">
    <citation type="submission" date="2010-12" db="EMBL/GenBank/DDBJ databases">
        <authorList>
            <person name="Muzny D."/>
            <person name="Qin X."/>
            <person name="Deng J."/>
            <person name="Jiang H."/>
            <person name="Liu Y."/>
            <person name="Qu J."/>
            <person name="Song X.-Z."/>
            <person name="Zhang L."/>
            <person name="Thornton R."/>
            <person name="Coyle M."/>
            <person name="Francisco L."/>
            <person name="Jackson L."/>
            <person name="Javaid M."/>
            <person name="Korchina V."/>
            <person name="Kovar C."/>
            <person name="Mata R."/>
            <person name="Mathew T."/>
            <person name="Ngo R."/>
            <person name="Nguyen L."/>
            <person name="Nguyen N."/>
            <person name="Okwuonu G."/>
            <person name="Ongeri F."/>
            <person name="Pham C."/>
            <person name="Simmons D."/>
            <person name="Wilczek-Boney K."/>
            <person name="Hale W."/>
            <person name="Jakkamsetti A."/>
            <person name="Pham P."/>
            <person name="Ruth R."/>
            <person name="San Lucas F."/>
            <person name="Warren J."/>
            <person name="Zhang J."/>
            <person name="Zhao Z."/>
            <person name="Zhou C."/>
            <person name="Zhu D."/>
            <person name="Lee S."/>
            <person name="Bess C."/>
            <person name="Blankenburg K."/>
            <person name="Forbes L."/>
            <person name="Fu Q."/>
            <person name="Gubbala S."/>
            <person name="Hirani K."/>
            <person name="Jayaseelan J.C."/>
            <person name="Lara F."/>
            <person name="Munidasa M."/>
            <person name="Palculict T."/>
            <person name="Patil S."/>
            <person name="Pu L.-L."/>
            <person name="Saada N."/>
            <person name="Tang L."/>
            <person name="Weissenberger G."/>
            <person name="Zhu Y."/>
            <person name="Hemphill L."/>
            <person name="Shang Y."/>
            <person name="Youmans B."/>
            <person name="Ayvaz T."/>
            <person name="Ross M."/>
            <person name="Santibanez J."/>
            <person name="Aqrawi P."/>
            <person name="Gross S."/>
            <person name="Joshi V."/>
            <person name="Fowler G."/>
            <person name="Nazareth L."/>
            <person name="Reid J."/>
            <person name="Worley K."/>
            <person name="Petrosino J."/>
            <person name="Highlander S."/>
            <person name="Gibbs R."/>
        </authorList>
    </citation>
    <scope>NUCLEOTIDE SEQUENCE [LARGE SCALE GENOMIC DNA]</scope>
    <source>
        <strain evidence="12 13">ATCC 23263</strain>
    </source>
</reference>
<feature type="binding site" evidence="11">
    <location>
        <position position="40"/>
    </location>
    <ligand>
        <name>substrate</name>
    </ligand>
</feature>
<evidence type="ECO:0000256" key="10">
    <source>
        <dbReference type="ARBA" id="ARBA00022977"/>
    </source>
</evidence>
<dbReference type="HAMAP" id="MF_00228">
    <property type="entry name" value="Thz_kinase"/>
    <property type="match status" value="1"/>
</dbReference>
<dbReference type="Gene3D" id="3.40.1190.20">
    <property type="match status" value="1"/>
</dbReference>
<feature type="binding site" evidence="11">
    <location>
        <position position="161"/>
    </location>
    <ligand>
        <name>ATP</name>
        <dbReference type="ChEBI" id="CHEBI:30616"/>
    </ligand>
</feature>
<dbReference type="eggNOG" id="COG2145">
    <property type="taxonomic scope" value="Bacteria"/>
</dbReference>
<dbReference type="NCBIfam" id="NF006830">
    <property type="entry name" value="PRK09355.1"/>
    <property type="match status" value="1"/>
</dbReference>
<evidence type="ECO:0000256" key="5">
    <source>
        <dbReference type="ARBA" id="ARBA00022723"/>
    </source>
</evidence>
<evidence type="ECO:0000256" key="7">
    <source>
        <dbReference type="ARBA" id="ARBA00022777"/>
    </source>
</evidence>
<dbReference type="CDD" id="cd01170">
    <property type="entry name" value="THZ_kinase"/>
    <property type="match status" value="1"/>
</dbReference>
<dbReference type="OrthoDB" id="9778146at2"/>
<accession>E6MJ78</accession>
<keyword evidence="6 11" id="KW-0547">Nucleotide-binding</keyword>
<keyword evidence="8 11" id="KW-0067">ATP-binding</keyword>
<dbReference type="InterPro" id="IPR029056">
    <property type="entry name" value="Ribokinase-like"/>
</dbReference>
<comment type="function">
    <text evidence="11">Catalyzes the phosphorylation of the hydroxyl group of 4-methyl-5-beta-hydroxyethylthiazole (THZ).</text>
</comment>
<sequence>MSDRLKALRAARPLVHCVANTVSSESCANLLLALGASPIMAQAPEEMAAVTAAAQATVLNAGTPDAVRWSACHTCLRAADHPVVLDPVGVGVSPWRAEKVRALLSLRHPDILRVNAGEAQTLLGMDSRSQGVDCPKGLPCDQATALAQRLARLRHCVVLLTGALDAVSDGQKTCCIAGGNPLMSRITGSGDMLSCLCGAFATVADAFTAAVTASAFWKLCAERAAATAPAPGRFRAALIDNVYILDDRELAAAMAGRGLLSFI</sequence>
<dbReference type="Proteomes" id="UP000004754">
    <property type="component" value="Unassembled WGS sequence"/>
</dbReference>
<comment type="cofactor">
    <cofactor evidence="2 11">
        <name>Mg(2+)</name>
        <dbReference type="ChEBI" id="CHEBI:18420"/>
    </cofactor>
</comment>
<dbReference type="PIRSF" id="PIRSF000513">
    <property type="entry name" value="Thz_kinase"/>
    <property type="match status" value="1"/>
</dbReference>
<keyword evidence="13" id="KW-1185">Reference proteome</keyword>
<gene>
    <name evidence="11" type="primary">thiM</name>
    <name evidence="12" type="ORF">HMP0721_2063</name>
</gene>
<name>E6MJ78_9FIRM</name>
<evidence type="ECO:0000313" key="13">
    <source>
        <dbReference type="Proteomes" id="UP000004754"/>
    </source>
</evidence>
<evidence type="ECO:0000256" key="9">
    <source>
        <dbReference type="ARBA" id="ARBA00022842"/>
    </source>
</evidence>
<dbReference type="HOGENOM" id="CLU_019943_0_0_9"/>
<keyword evidence="7 11" id="KW-0418">Kinase</keyword>
<dbReference type="STRING" id="887929.HMP0721_2063"/>
<evidence type="ECO:0000256" key="1">
    <source>
        <dbReference type="ARBA" id="ARBA00001771"/>
    </source>
</evidence>
<comment type="pathway">
    <text evidence="3 11">Cofactor biosynthesis; thiamine diphosphate biosynthesis; 4-methyl-5-(2-phosphoethyl)-thiazole from 5-(2-hydroxyethyl)-4-methylthiazole: step 1/1.</text>
</comment>
<dbReference type="AlphaFoldDB" id="E6MJ78"/>
<keyword evidence="4 11" id="KW-0808">Transferase</keyword>
<dbReference type="SUPFAM" id="SSF53613">
    <property type="entry name" value="Ribokinase-like"/>
    <property type="match status" value="1"/>
</dbReference>
<comment type="caution">
    <text evidence="12">The sequence shown here is derived from an EMBL/GenBank/DDBJ whole genome shotgun (WGS) entry which is preliminary data.</text>
</comment>
<keyword evidence="5 11" id="KW-0479">Metal-binding</keyword>